<protein>
    <submittedName>
        <fullName evidence="2">Uncharacterized protein</fullName>
    </submittedName>
</protein>
<dbReference type="GeneID" id="70192638"/>
<proteinExistence type="predicted"/>
<organism evidence="2 3">
    <name type="scientific">Microdochium trichocladiopsis</name>
    <dbReference type="NCBI Taxonomy" id="1682393"/>
    <lineage>
        <taxon>Eukaryota</taxon>
        <taxon>Fungi</taxon>
        <taxon>Dikarya</taxon>
        <taxon>Ascomycota</taxon>
        <taxon>Pezizomycotina</taxon>
        <taxon>Sordariomycetes</taxon>
        <taxon>Xylariomycetidae</taxon>
        <taxon>Xylariales</taxon>
        <taxon>Microdochiaceae</taxon>
        <taxon>Microdochium</taxon>
    </lineage>
</organism>
<dbReference type="EMBL" id="JAGTJQ010000019">
    <property type="protein sequence ID" value="KAH7009272.1"/>
    <property type="molecule type" value="Genomic_DNA"/>
</dbReference>
<evidence type="ECO:0000313" key="3">
    <source>
        <dbReference type="Proteomes" id="UP000756346"/>
    </source>
</evidence>
<accession>A0A9P8XR14</accession>
<evidence type="ECO:0000313" key="2">
    <source>
        <dbReference type="EMBL" id="KAH7009272.1"/>
    </source>
</evidence>
<dbReference type="AlphaFoldDB" id="A0A9P8XR14"/>
<sequence length="156" mass="17181">MTEETHGLTCGWSRVRNGRPVLAVGGDSDWAGDAWPRYEPGWRPGPRRRLCGARAGKRAAEPALTRVDGSWREAGERRTEDWPEAGKRRWAHTAAVEAGGLPAGGGCRRRAWQQAAQRRKCLGTEGLRERGTETRIATIANVRGHLQAGRHVLGTR</sequence>
<keyword evidence="3" id="KW-1185">Reference proteome</keyword>
<comment type="caution">
    <text evidence="2">The sequence shown here is derived from an EMBL/GenBank/DDBJ whole genome shotgun (WGS) entry which is preliminary data.</text>
</comment>
<dbReference type="Proteomes" id="UP000756346">
    <property type="component" value="Unassembled WGS sequence"/>
</dbReference>
<dbReference type="RefSeq" id="XP_046003933.1">
    <property type="nucleotide sequence ID" value="XM_046163092.1"/>
</dbReference>
<name>A0A9P8XR14_9PEZI</name>
<reference evidence="2" key="1">
    <citation type="journal article" date="2021" name="Nat. Commun.">
        <title>Genetic determinants of endophytism in the Arabidopsis root mycobiome.</title>
        <authorList>
            <person name="Mesny F."/>
            <person name="Miyauchi S."/>
            <person name="Thiergart T."/>
            <person name="Pickel B."/>
            <person name="Atanasova L."/>
            <person name="Karlsson M."/>
            <person name="Huettel B."/>
            <person name="Barry K.W."/>
            <person name="Haridas S."/>
            <person name="Chen C."/>
            <person name="Bauer D."/>
            <person name="Andreopoulos W."/>
            <person name="Pangilinan J."/>
            <person name="LaButti K."/>
            <person name="Riley R."/>
            <person name="Lipzen A."/>
            <person name="Clum A."/>
            <person name="Drula E."/>
            <person name="Henrissat B."/>
            <person name="Kohler A."/>
            <person name="Grigoriev I.V."/>
            <person name="Martin F.M."/>
            <person name="Hacquard S."/>
        </authorList>
    </citation>
    <scope>NUCLEOTIDE SEQUENCE</scope>
    <source>
        <strain evidence="2">MPI-CAGE-CH-0230</strain>
    </source>
</reference>
<gene>
    <name evidence="2" type="ORF">B0I36DRAFT_60925</name>
</gene>
<evidence type="ECO:0000256" key="1">
    <source>
        <dbReference type="SAM" id="MobiDB-lite"/>
    </source>
</evidence>
<feature type="region of interest" description="Disordered" evidence="1">
    <location>
        <begin position="54"/>
        <end position="89"/>
    </location>
</feature>
<feature type="compositionally biased region" description="Basic and acidic residues" evidence="1">
    <location>
        <begin position="69"/>
        <end position="87"/>
    </location>
</feature>